<dbReference type="EMBL" id="HACG01040228">
    <property type="protein sequence ID" value="CEK87093.1"/>
    <property type="molecule type" value="Transcribed_RNA"/>
</dbReference>
<evidence type="ECO:0000256" key="1">
    <source>
        <dbReference type="ARBA" id="ARBA00023067"/>
    </source>
</evidence>
<dbReference type="InterPro" id="IPR026971">
    <property type="entry name" value="CND1/NCAPD3"/>
</dbReference>
<gene>
    <name evidence="3" type="primary">ORF157291</name>
</gene>
<name>A0A0B7B236_9EUPU</name>
<dbReference type="PANTHER" id="PTHR14222">
    <property type="entry name" value="CONDENSIN"/>
    <property type="match status" value="1"/>
</dbReference>
<dbReference type="Gene3D" id="1.25.10.10">
    <property type="entry name" value="Leucine-rich Repeat Variant"/>
    <property type="match status" value="2"/>
</dbReference>
<feature type="non-terminal residue" evidence="3">
    <location>
        <position position="1"/>
    </location>
</feature>
<dbReference type="PANTHER" id="PTHR14222:SF1">
    <property type="entry name" value="CONDENSIN-2 COMPLEX SUBUNIT D3"/>
    <property type="match status" value="1"/>
</dbReference>
<sequence>TKFANMDAIRTAAVFEQFQLNLYSEEWVKTCWDNEFVDLNTLPVEGKVLLTENDHLIELLRAAAEVITTWLELNNQNENGEGFWSILVESDISHKSLVTLLAYLTYNGGKVSVSFTEKAAGILSASVYLKLIALPGSSAFKIYNPELFLQACRLLNKWNKSECDNKSKHKRNTRSPKTSQKSGKRGKRQKLCLDSTVEIAEGEKSDELEADVELSAVELQKLDNLMTCLLQSVIVICETYSLRQSEYTATQLLSVLVDLTRVNYNTVKEEMGQWNSKNCSPGILAYKAVYLLCQPFHGHVTVLISEVCKLLLNHLLMLDDGKQLQHLDSSALRVRNQALQFIRYLAKEFNERCTLSVKTLIQHISFKVPDRIEYRTHSAQTISELLDCLPDLEYAKLLEWLKKLSKQKKVNQRSVVIEVMLDLLEKPERVLSVDVPKDLMNFATHKSMVCTMLSRCSDSNASVRSRALVGFSSCVNSKHSDIISTIKEIITPVATRGRPTAKHFMPTPQLAIRMEKGSSNEGSSEIESVDVAPDPSEGYTHELIGTALQIVPTDKSFCNIELTPGFNPYLPDTEGVVSMFRRRVLDSKVVVRKSALQALQRVVHFEAPLYQLQDLVILQERCADPALSVRKQAAQSLFELLQTFPRDKQIQKAWVFGLLPQVMDRETSVQEKCFDVLEEMILQNIKPVGKTCDSSIEWELLNIVADETSDLAGIMRYIGEYVAKLVFFFDHRQMMWSTSVPSFYFSVFL</sequence>
<proteinExistence type="predicted"/>
<dbReference type="AlphaFoldDB" id="A0A0B7B236"/>
<dbReference type="GO" id="GO:0042393">
    <property type="term" value="F:histone binding"/>
    <property type="evidence" value="ECO:0007669"/>
    <property type="project" value="TreeGrafter"/>
</dbReference>
<accession>A0A0B7B236</accession>
<evidence type="ECO:0000313" key="3">
    <source>
        <dbReference type="EMBL" id="CEK87093.1"/>
    </source>
</evidence>
<dbReference type="GO" id="GO:0000779">
    <property type="term" value="C:condensed chromosome, centromeric region"/>
    <property type="evidence" value="ECO:0007669"/>
    <property type="project" value="TreeGrafter"/>
</dbReference>
<feature type="region of interest" description="Disordered" evidence="2">
    <location>
        <begin position="163"/>
        <end position="189"/>
    </location>
</feature>
<dbReference type="InterPro" id="IPR011989">
    <property type="entry name" value="ARM-like"/>
</dbReference>
<dbReference type="InterPro" id="IPR016024">
    <property type="entry name" value="ARM-type_fold"/>
</dbReference>
<evidence type="ECO:0008006" key="4">
    <source>
        <dbReference type="Google" id="ProtNLM"/>
    </source>
</evidence>
<dbReference type="GO" id="GO:0000796">
    <property type="term" value="C:condensin complex"/>
    <property type="evidence" value="ECO:0007669"/>
    <property type="project" value="TreeGrafter"/>
</dbReference>
<keyword evidence="1" id="KW-0226">DNA condensation</keyword>
<dbReference type="GO" id="GO:0010032">
    <property type="term" value="P:meiotic chromosome condensation"/>
    <property type="evidence" value="ECO:0007669"/>
    <property type="project" value="TreeGrafter"/>
</dbReference>
<reference evidence="3" key="1">
    <citation type="submission" date="2014-12" db="EMBL/GenBank/DDBJ databases">
        <title>Insight into the proteome of Arion vulgaris.</title>
        <authorList>
            <person name="Aradska J."/>
            <person name="Bulat T."/>
            <person name="Smidak R."/>
            <person name="Sarate P."/>
            <person name="Gangsoo J."/>
            <person name="Sialana F."/>
            <person name="Bilban M."/>
            <person name="Lubec G."/>
        </authorList>
    </citation>
    <scope>NUCLEOTIDE SEQUENCE</scope>
    <source>
        <tissue evidence="3">Skin</tissue>
    </source>
</reference>
<organism evidence="3">
    <name type="scientific">Arion vulgaris</name>
    <dbReference type="NCBI Taxonomy" id="1028688"/>
    <lineage>
        <taxon>Eukaryota</taxon>
        <taxon>Metazoa</taxon>
        <taxon>Spiralia</taxon>
        <taxon>Lophotrochozoa</taxon>
        <taxon>Mollusca</taxon>
        <taxon>Gastropoda</taxon>
        <taxon>Heterobranchia</taxon>
        <taxon>Euthyneura</taxon>
        <taxon>Panpulmonata</taxon>
        <taxon>Eupulmonata</taxon>
        <taxon>Stylommatophora</taxon>
        <taxon>Helicina</taxon>
        <taxon>Arionoidea</taxon>
        <taxon>Arionidae</taxon>
        <taxon>Arion</taxon>
    </lineage>
</organism>
<evidence type="ECO:0000256" key="2">
    <source>
        <dbReference type="SAM" id="MobiDB-lite"/>
    </source>
</evidence>
<dbReference type="GO" id="GO:0007076">
    <property type="term" value="P:mitotic chromosome condensation"/>
    <property type="evidence" value="ECO:0007669"/>
    <property type="project" value="InterPro"/>
</dbReference>
<dbReference type="SUPFAM" id="SSF48371">
    <property type="entry name" value="ARM repeat"/>
    <property type="match status" value="1"/>
</dbReference>
<protein>
    <recommendedName>
        <fullName evidence="4">Condensin complex subunit 1 C-terminal domain-containing protein</fullName>
    </recommendedName>
</protein>